<dbReference type="EMBL" id="MU253922">
    <property type="protein sequence ID" value="KAG9244203.1"/>
    <property type="molecule type" value="Genomic_DNA"/>
</dbReference>
<feature type="compositionally biased region" description="Basic residues" evidence="1">
    <location>
        <begin position="93"/>
        <end position="107"/>
    </location>
</feature>
<keyword evidence="3" id="KW-1185">Reference proteome</keyword>
<proteinExistence type="predicted"/>
<comment type="caution">
    <text evidence="2">The sequence shown here is derived from an EMBL/GenBank/DDBJ whole genome shotgun (WGS) entry which is preliminary data.</text>
</comment>
<dbReference type="AlphaFoldDB" id="A0A9P7Z3H7"/>
<name>A0A9P7Z3H7_9HELO</name>
<dbReference type="Pfam" id="PF12511">
    <property type="entry name" value="DUF3716"/>
    <property type="match status" value="1"/>
</dbReference>
<feature type="region of interest" description="Disordered" evidence="1">
    <location>
        <begin position="58"/>
        <end position="112"/>
    </location>
</feature>
<accession>A0A9P7Z3H7</accession>
<organism evidence="2 3">
    <name type="scientific">Calycina marina</name>
    <dbReference type="NCBI Taxonomy" id="1763456"/>
    <lineage>
        <taxon>Eukaryota</taxon>
        <taxon>Fungi</taxon>
        <taxon>Dikarya</taxon>
        <taxon>Ascomycota</taxon>
        <taxon>Pezizomycotina</taxon>
        <taxon>Leotiomycetes</taxon>
        <taxon>Helotiales</taxon>
        <taxon>Pezizellaceae</taxon>
        <taxon>Calycina</taxon>
    </lineage>
</organism>
<gene>
    <name evidence="2" type="ORF">BJ878DRAFT_575921</name>
</gene>
<protein>
    <submittedName>
        <fullName evidence="2">Uncharacterized protein</fullName>
    </submittedName>
</protein>
<evidence type="ECO:0000256" key="1">
    <source>
        <dbReference type="SAM" id="MobiDB-lite"/>
    </source>
</evidence>
<reference evidence="2" key="1">
    <citation type="journal article" date="2021" name="IMA Fungus">
        <title>Genomic characterization of three marine fungi, including Emericellopsis atlantica sp. nov. with signatures of a generalist lifestyle and marine biomass degradation.</title>
        <authorList>
            <person name="Hagestad O.C."/>
            <person name="Hou L."/>
            <person name="Andersen J.H."/>
            <person name="Hansen E.H."/>
            <person name="Altermark B."/>
            <person name="Li C."/>
            <person name="Kuhnert E."/>
            <person name="Cox R.J."/>
            <person name="Crous P.W."/>
            <person name="Spatafora J.W."/>
            <person name="Lail K."/>
            <person name="Amirebrahimi M."/>
            <person name="Lipzen A."/>
            <person name="Pangilinan J."/>
            <person name="Andreopoulos W."/>
            <person name="Hayes R.D."/>
            <person name="Ng V."/>
            <person name="Grigoriev I.V."/>
            <person name="Jackson S.A."/>
            <person name="Sutton T.D.S."/>
            <person name="Dobson A.D.W."/>
            <person name="Rama T."/>
        </authorList>
    </citation>
    <scope>NUCLEOTIDE SEQUENCE</scope>
    <source>
        <strain evidence="2">TRa3180A</strain>
    </source>
</reference>
<feature type="compositionally biased region" description="Basic and acidic residues" evidence="1">
    <location>
        <begin position="69"/>
        <end position="79"/>
    </location>
</feature>
<evidence type="ECO:0000313" key="2">
    <source>
        <dbReference type="EMBL" id="KAG9244203.1"/>
    </source>
</evidence>
<dbReference type="InterPro" id="IPR022190">
    <property type="entry name" value="DUF3716"/>
</dbReference>
<evidence type="ECO:0000313" key="3">
    <source>
        <dbReference type="Proteomes" id="UP000887226"/>
    </source>
</evidence>
<sequence length="318" mass="35624">MAVQKVLYFNRSRLLFASSLYQRMKQGTRSQGHTEKMATPQAHNVMAGITAGRGCGMRDWKINSGGKGKWNEDRGDSGKPTRAQKTNKEKREKQKRRKKSNAQKRRNTRQDRSWARKDQFLCWLCGGPHRSSCWLRYSNNHAGRGNSRSDEFNPEAAVYVPDHLSNTARQAQAGKGTPPVTTGQGNGSAYVPQLEILDANANSTFVRSPGVSRERLYEAALAVTGQHDHPCSVGQSTHQFMRPVTTIDADANIDVSDFQEQIGRLHQMIGIEAHRACDACRQRQGPYLECVWGGNAEWQVCANCFSRGLRTCNLSLRE</sequence>
<dbReference type="Proteomes" id="UP000887226">
    <property type="component" value="Unassembled WGS sequence"/>
</dbReference>